<feature type="compositionally biased region" description="Acidic residues" evidence="6">
    <location>
        <begin position="1367"/>
        <end position="1376"/>
    </location>
</feature>
<comment type="subcellular location">
    <subcellularLocation>
        <location evidence="1">Nucleus</location>
    </subcellularLocation>
</comment>
<evidence type="ECO:0000256" key="5">
    <source>
        <dbReference type="ARBA" id="ARBA00023306"/>
    </source>
</evidence>
<dbReference type="GO" id="GO:0007064">
    <property type="term" value="P:mitotic sister chromatid cohesion"/>
    <property type="evidence" value="ECO:0007669"/>
    <property type="project" value="InterPro"/>
</dbReference>
<comment type="caution">
    <text evidence="7">The sequence shown here is derived from an EMBL/GenBank/DDBJ whole genome shotgun (WGS) entry which is preliminary data.</text>
</comment>
<feature type="region of interest" description="Disordered" evidence="6">
    <location>
        <begin position="1274"/>
        <end position="1458"/>
    </location>
</feature>
<dbReference type="InterPro" id="IPR039776">
    <property type="entry name" value="Pds5"/>
</dbReference>
<reference evidence="7" key="1">
    <citation type="journal article" date="2023" name="Genome Biol. Evol.">
        <title>First Whole Genome Sequence and Flow Cytometry Genome Size Data for the Lichen-Forming Fungus Ramalina farinacea (Ascomycota).</title>
        <authorList>
            <person name="Llewellyn T."/>
            <person name="Mian S."/>
            <person name="Hill R."/>
            <person name="Leitch I.J."/>
            <person name="Gaya E."/>
        </authorList>
    </citation>
    <scope>NUCLEOTIDE SEQUENCE</scope>
    <source>
        <strain evidence="7">LIQ254RAFAR</strain>
    </source>
</reference>
<feature type="compositionally biased region" description="Basic and acidic residues" evidence="6">
    <location>
        <begin position="1407"/>
        <end position="1417"/>
    </location>
</feature>
<dbReference type="InterPro" id="IPR011989">
    <property type="entry name" value="ARM-like"/>
</dbReference>
<protein>
    <submittedName>
        <fullName evidence="7">Sister chromatid cohesion protein pds5</fullName>
    </submittedName>
</protein>
<dbReference type="PANTHER" id="PTHR12663:SF0">
    <property type="entry name" value="PRECOCIOUS DISSOCIATION OF SISTERS 5, ISOFORM A"/>
    <property type="match status" value="1"/>
</dbReference>
<gene>
    <name evidence="7" type="primary">PDS5</name>
    <name evidence="7" type="ORF">OHK93_008105</name>
</gene>
<dbReference type="GO" id="GO:0005634">
    <property type="term" value="C:nucleus"/>
    <property type="evidence" value="ECO:0007669"/>
    <property type="project" value="UniProtKB-SubCell"/>
</dbReference>
<organism evidence="7 8">
    <name type="scientific">Ramalina farinacea</name>
    <dbReference type="NCBI Taxonomy" id="258253"/>
    <lineage>
        <taxon>Eukaryota</taxon>
        <taxon>Fungi</taxon>
        <taxon>Dikarya</taxon>
        <taxon>Ascomycota</taxon>
        <taxon>Pezizomycotina</taxon>
        <taxon>Lecanoromycetes</taxon>
        <taxon>OSLEUM clade</taxon>
        <taxon>Lecanoromycetidae</taxon>
        <taxon>Lecanorales</taxon>
        <taxon>Lecanorineae</taxon>
        <taxon>Ramalinaceae</taxon>
        <taxon>Ramalina</taxon>
    </lineage>
</organism>
<evidence type="ECO:0000256" key="1">
    <source>
        <dbReference type="ARBA" id="ARBA00004123"/>
    </source>
</evidence>
<keyword evidence="5" id="KW-0131">Cell cycle</keyword>
<evidence type="ECO:0000313" key="7">
    <source>
        <dbReference type="EMBL" id="MDI1488829.1"/>
    </source>
</evidence>
<proteinExistence type="predicted"/>
<name>A0AA43QNI4_9LECA</name>
<feature type="compositionally biased region" description="Basic and acidic residues" evidence="6">
    <location>
        <begin position="1287"/>
        <end position="1297"/>
    </location>
</feature>
<keyword evidence="8" id="KW-1185">Reference proteome</keyword>
<sequence>MSPSSPNVSSSLQFSEPLSWRAGKAIPVGELLRRLQALAKEMKAMDQEETERESLTGVAKELVSPNLLAHKDKGVRAWTAHCLVDVLRLCAPNAPYTGPQLKDIFSMLIASIMPALSDPSNAYNQQHLYVLNSLARVKSVVLLTDIPDSEKLTVNLFTICFDILASASNSASGEQMGKNVEYDMTEMMATVIDESTSIPPEAIDVVVAQFLRIDPHIMAGKSAKSKKSIIDERQSTLLAKELPPSYNMAKTLCNTSSDKMARHVSQYFTDIIVDASNAPKQNGPAKRRRFSEDLESSDLDVTSGPTEEDLRELRKAHQLLRELWRACPKVLQNVVPQLEAELSAENFHLRLLATEAFGDIISGIGAAGLPVQASLDPAAYPYITLSDSQEYSLAQNAITKPSSPQSFSQAYPQAYTTFLSRVHDKSPAIRAAWTTGIGRILSTAAGGVGLSHQEEERLVKDLARMLSDADDRVRMAAIAAISTFSLKDVVQKLGAFGGVDQSGSVLATLADRMRDRKHGVRIEAMLVLSRLWGAAAGELLDGDEPVTRALGAVPSKIFTTYFTNDLEIHTLLDRVLYENLIPLSFPPIKTKASKLTNGSSQKTTKGPLNGDLVEEDIDPDRIRAERLLLLTRDLDDRAKKVFYALQARKQNVSPVVLTYLRRSEEFNGGVVEDNEKEIKRHLSKLIENLAKGFPDSLRISDHLWKFAKMHDRRAYQLIRFCIAPESDYRTVHKAIKELSKRIEQSNTGPPDLWGSLMALLYRVSSLIFNRSHVPAIMEFSRMEDGKFTTTAHEMLRDISTRTPEVLRAQIQEMCVYLQDEAPSGTRSNDLRAVENLKACAAFAKRFATEIPKDRKFAHAMVSFSLHGTPAEAAKHAVTILLASSDRKEHVAQDLMSKCVDDFEYGADGFLSRLASISQLMLLAPEQAEKVSDAVNEIAIGNVLLRKDQAAEGASDEYTWADAMDADCEAKCWALKILVNRVRSHTETESLAELAKYTYSLLAGLVESSGRGDAIQTTPAQRSRLRLLAARTLLKLCTKKTTDNLVTPVMFNQLSLVAQDDLFPVRSSFLKRVRKYIGSAKLSQRFYTIPFLLAFEPQQAFKSDTTTWIRSRTNALHSLQREQPNSKTALLMESVFARLISLLAHHPDYSSDADLEDFVQYILFYLRSVATEENLSLIYHIAQRVKQSRDAISPSPELDSKLYQLSDLAQLTIRQYEDIHNWTVQTQPGKASLPRSLYTEIRDHDEALDIAEKNHLPEGFDEKVEALVKASLKASLKAPRTQNRKRKSESDGLLENHAKKAKSLPLRKASGNKEKRPKATAAASSAPAKAKLPKKPKPGANGEANADPVSRRRSGRVRSDEGAYREREDDEDDEDMMDGVAQWTYANGDDDDAEEQSRVEETVAGETKAAREESVEEKPAEEEDEWDMPSTPPPQTSPRARKTGGSAVSKRGKKGKGKA</sequence>
<dbReference type="Proteomes" id="UP001161017">
    <property type="component" value="Unassembled WGS sequence"/>
</dbReference>
<keyword evidence="2" id="KW-0132">Cell division</keyword>
<dbReference type="GO" id="GO:0000785">
    <property type="term" value="C:chromatin"/>
    <property type="evidence" value="ECO:0007669"/>
    <property type="project" value="TreeGrafter"/>
</dbReference>
<evidence type="ECO:0000256" key="3">
    <source>
        <dbReference type="ARBA" id="ARBA00022776"/>
    </source>
</evidence>
<feature type="compositionally biased region" description="Polar residues" evidence="6">
    <location>
        <begin position="593"/>
        <end position="606"/>
    </location>
</feature>
<keyword evidence="3" id="KW-0498">Mitosis</keyword>
<feature type="region of interest" description="Disordered" evidence="6">
    <location>
        <begin position="278"/>
        <end position="306"/>
    </location>
</feature>
<dbReference type="Gene3D" id="1.25.10.10">
    <property type="entry name" value="Leucine-rich Repeat Variant"/>
    <property type="match status" value="1"/>
</dbReference>
<dbReference type="GO" id="GO:0051301">
    <property type="term" value="P:cell division"/>
    <property type="evidence" value="ECO:0007669"/>
    <property type="project" value="UniProtKB-KW"/>
</dbReference>
<dbReference type="GO" id="GO:0006281">
    <property type="term" value="P:DNA repair"/>
    <property type="evidence" value="ECO:0007669"/>
    <property type="project" value="TreeGrafter"/>
</dbReference>
<evidence type="ECO:0000313" key="8">
    <source>
        <dbReference type="Proteomes" id="UP001161017"/>
    </source>
</evidence>
<feature type="compositionally biased region" description="Low complexity" evidence="6">
    <location>
        <begin position="1318"/>
        <end position="1329"/>
    </location>
</feature>
<dbReference type="InterPro" id="IPR016024">
    <property type="entry name" value="ARM-type_fold"/>
</dbReference>
<evidence type="ECO:0000256" key="4">
    <source>
        <dbReference type="ARBA" id="ARBA00023242"/>
    </source>
</evidence>
<evidence type="ECO:0000256" key="2">
    <source>
        <dbReference type="ARBA" id="ARBA00022618"/>
    </source>
</evidence>
<accession>A0AA43QNI4</accession>
<dbReference type="PANTHER" id="PTHR12663">
    <property type="entry name" value="ANDROGEN INDUCED INHIBITOR OF PROLIFERATION AS3 / PDS5-RELATED"/>
    <property type="match status" value="1"/>
</dbReference>
<dbReference type="Pfam" id="PF20168">
    <property type="entry name" value="PDS5"/>
    <property type="match status" value="1"/>
</dbReference>
<dbReference type="CDD" id="cd19953">
    <property type="entry name" value="PDS5"/>
    <property type="match status" value="1"/>
</dbReference>
<feature type="compositionally biased region" description="Basic residues" evidence="6">
    <location>
        <begin position="1449"/>
        <end position="1458"/>
    </location>
</feature>
<dbReference type="EMBL" id="JAPUFD010000008">
    <property type="protein sequence ID" value="MDI1488829.1"/>
    <property type="molecule type" value="Genomic_DNA"/>
</dbReference>
<evidence type="ECO:0000256" key="6">
    <source>
        <dbReference type="SAM" id="MobiDB-lite"/>
    </source>
</evidence>
<dbReference type="SUPFAM" id="SSF48371">
    <property type="entry name" value="ARM repeat"/>
    <property type="match status" value="1"/>
</dbReference>
<feature type="region of interest" description="Disordered" evidence="6">
    <location>
        <begin position="592"/>
        <end position="612"/>
    </location>
</feature>
<feature type="compositionally biased region" description="Basic and acidic residues" evidence="6">
    <location>
        <begin position="1356"/>
        <end position="1366"/>
    </location>
</feature>
<keyword evidence="4" id="KW-0539">Nucleus</keyword>